<gene>
    <name evidence="2" type="ORF">CUS_5682</name>
</gene>
<keyword evidence="3" id="KW-1185">Reference proteome</keyword>
<name>E9SF26_RUMAL</name>
<organism evidence="2 3">
    <name type="scientific">Ruminococcus albus 8</name>
    <dbReference type="NCBI Taxonomy" id="246199"/>
    <lineage>
        <taxon>Bacteria</taxon>
        <taxon>Bacillati</taxon>
        <taxon>Bacillota</taxon>
        <taxon>Clostridia</taxon>
        <taxon>Eubacteriales</taxon>
        <taxon>Oscillospiraceae</taxon>
        <taxon>Ruminococcus</taxon>
    </lineage>
</organism>
<comment type="caution">
    <text evidence="2">The sequence shown here is derived from an EMBL/GenBank/DDBJ whole genome shotgun (WGS) entry which is preliminary data.</text>
</comment>
<evidence type="ECO:0000256" key="1">
    <source>
        <dbReference type="SAM" id="Phobius"/>
    </source>
</evidence>
<reference evidence="2 3" key="1">
    <citation type="submission" date="2011-02" db="EMBL/GenBank/DDBJ databases">
        <authorList>
            <person name="Nelson K.E."/>
            <person name="Sutton G."/>
            <person name="Torralba M."/>
            <person name="Durkin S."/>
            <person name="Harkins D."/>
            <person name="Montgomery R."/>
            <person name="Ziemer C."/>
            <person name="Klaassens E."/>
            <person name="Ocuiv P."/>
            <person name="Morrison M."/>
        </authorList>
    </citation>
    <scope>NUCLEOTIDE SEQUENCE [LARGE SCALE GENOMIC DNA]</scope>
    <source>
        <strain evidence="2 3">8</strain>
    </source>
</reference>
<feature type="transmembrane region" description="Helical" evidence="1">
    <location>
        <begin position="12"/>
        <end position="30"/>
    </location>
</feature>
<keyword evidence="1" id="KW-0812">Transmembrane</keyword>
<protein>
    <submittedName>
        <fullName evidence="2">Conserved domain protein</fullName>
    </submittedName>
</protein>
<proteinExistence type="predicted"/>
<dbReference type="EMBL" id="ADKM02000110">
    <property type="protein sequence ID" value="EGC02148.1"/>
    <property type="molecule type" value="Genomic_DNA"/>
</dbReference>
<dbReference type="AlphaFoldDB" id="E9SF26"/>
<feature type="transmembrane region" description="Helical" evidence="1">
    <location>
        <begin position="75"/>
        <end position="94"/>
    </location>
</feature>
<dbReference type="Proteomes" id="UP000004259">
    <property type="component" value="Unassembled WGS sequence"/>
</dbReference>
<sequence length="138" mass="15035">MKVVDVMKNKVAITISALCVSLYGLAGFWLNLGNETIEPVLFASIIAANVIALILIIISAYSWSKEQLCKNTVRNGVICLILSVICFAVFAVLSANEEYIRAGKEYSFIMAVFVALGIASVLYSVSFMLFSAIKKIVK</sequence>
<evidence type="ECO:0000313" key="3">
    <source>
        <dbReference type="Proteomes" id="UP000004259"/>
    </source>
</evidence>
<keyword evidence="1" id="KW-0472">Membrane</keyword>
<accession>E9SF26</accession>
<feature type="transmembrane region" description="Helical" evidence="1">
    <location>
        <begin position="42"/>
        <end position="63"/>
    </location>
</feature>
<feature type="transmembrane region" description="Helical" evidence="1">
    <location>
        <begin position="106"/>
        <end position="130"/>
    </location>
</feature>
<evidence type="ECO:0000313" key="2">
    <source>
        <dbReference type="EMBL" id="EGC02148.1"/>
    </source>
</evidence>
<keyword evidence="1" id="KW-1133">Transmembrane helix</keyword>